<dbReference type="PANTHER" id="PTHR48064">
    <property type="entry name" value="OS01G0750400 PROTEIN"/>
    <property type="match status" value="1"/>
</dbReference>
<dbReference type="PROSITE" id="PS51450">
    <property type="entry name" value="LRR"/>
    <property type="match status" value="1"/>
</dbReference>
<feature type="region of interest" description="Disordered" evidence="9">
    <location>
        <begin position="53"/>
        <end position="248"/>
    </location>
</feature>
<evidence type="ECO:0000256" key="1">
    <source>
        <dbReference type="ARBA" id="ARBA00004167"/>
    </source>
</evidence>
<keyword evidence="6 10" id="KW-1133">Transmembrane helix</keyword>
<name>B8LNU9_PICSI</name>
<evidence type="ECO:0000313" key="11">
    <source>
        <dbReference type="EMBL" id="ABR17329.1"/>
    </source>
</evidence>
<evidence type="ECO:0000256" key="9">
    <source>
        <dbReference type="SAM" id="MobiDB-lite"/>
    </source>
</evidence>
<evidence type="ECO:0000256" key="2">
    <source>
        <dbReference type="ARBA" id="ARBA00009592"/>
    </source>
</evidence>
<dbReference type="PANTHER" id="PTHR48064:SF1">
    <property type="entry name" value="RECEPTOR-LIKE PROTEIN 51-RELATED"/>
    <property type="match status" value="1"/>
</dbReference>
<comment type="subcellular location">
    <subcellularLocation>
        <location evidence="1">Membrane</location>
        <topology evidence="1">Single-pass membrane protein</topology>
    </subcellularLocation>
</comment>
<organism evidence="11">
    <name type="scientific">Picea sitchensis</name>
    <name type="common">Sitka spruce</name>
    <name type="synonym">Pinus sitchensis</name>
    <dbReference type="NCBI Taxonomy" id="3332"/>
    <lineage>
        <taxon>Eukaryota</taxon>
        <taxon>Viridiplantae</taxon>
        <taxon>Streptophyta</taxon>
        <taxon>Embryophyta</taxon>
        <taxon>Tracheophyta</taxon>
        <taxon>Spermatophyta</taxon>
        <taxon>Pinopsida</taxon>
        <taxon>Pinidae</taxon>
        <taxon>Conifers I</taxon>
        <taxon>Pinales</taxon>
        <taxon>Pinaceae</taxon>
        <taxon>Picea</taxon>
    </lineage>
</organism>
<keyword evidence="5" id="KW-0677">Repeat</keyword>
<keyword evidence="3" id="KW-0433">Leucine-rich repeat</keyword>
<dbReference type="InterPro" id="IPR053038">
    <property type="entry name" value="RLP_Defense"/>
</dbReference>
<keyword evidence="4 10" id="KW-0812">Transmembrane</keyword>
<evidence type="ECO:0000256" key="8">
    <source>
        <dbReference type="ARBA" id="ARBA00023180"/>
    </source>
</evidence>
<sequence>MDREGITLLREMKTLFLFLAFAQIFVIPTSLSSPASRSSPISLAKAPLPSMAFAQGSSASKPNAIAAATSPKASDAVPPAAPKHSSPTAPSPKAPHATSPPTVPKHSSPAAPSPKTPHATSPPAAPKHSLPTAPSPKSLHAISPPAPSPKALHATSPPAPKHRTPPAPPLDLSPTSGPSPSPSPEPPKSKHFSPPAPPADTGGPSESPSPSPLKSKHKSPPAPPADESPAPSPSESSQSPTSSSGTALDPKQLAALKSLGVSTVKDPCLPSQQKITVCDSAKPRHIISLQLQYCSPESQMTKESMETLSTLHSLTFMDCPMSPIRFPVKLVDSLTSFTCISSLGRTLEDQSVQGLSGVWLSKLRNLTKLVVSDVVVNASGPGIILSNMKHIRDVSISRANLSGVVPKLWHANITSIDLSGNNLKGAIPSSMGRLVHLRTLDLSSNQLSGSIPSSVSKLVHLEKLALASNKLSGPIPFSVSEMPSLVFLDLSSNQLNGSIPEYLTELKSLRYLNLENNNFAGPVPFNATFIKKLSSFKISGNANVCYNHTIVSSKLKLGVPPCDSSGLPVVPTGSSISDSPAYSPDSAESGDGDHHSSHHHGPNKIVVGVAIALSSIVALIIICIVLSRWCSRRD</sequence>
<feature type="compositionally biased region" description="Pro residues" evidence="9">
    <location>
        <begin position="165"/>
        <end position="186"/>
    </location>
</feature>
<dbReference type="FunFam" id="3.80.10.10:FF:000111">
    <property type="entry name" value="LRR receptor-like serine/threonine-protein kinase ERECTA"/>
    <property type="match status" value="1"/>
</dbReference>
<feature type="compositionally biased region" description="Low complexity" evidence="9">
    <location>
        <begin position="116"/>
        <end position="129"/>
    </location>
</feature>
<dbReference type="SUPFAM" id="SSF52058">
    <property type="entry name" value="L domain-like"/>
    <property type="match status" value="1"/>
</dbReference>
<feature type="compositionally biased region" description="Low complexity" evidence="9">
    <location>
        <begin position="233"/>
        <end position="244"/>
    </location>
</feature>
<reference evidence="11" key="1">
    <citation type="submission" date="2007-06" db="EMBL/GenBank/DDBJ databases">
        <title>Full length cDNA sequences from Sitka Spruce (Picea sitchensis).</title>
        <authorList>
            <person name="Ralph S.G."/>
            <person name="Chun H.E."/>
            <person name="Liao N."/>
            <person name="Ali J."/>
            <person name="Reid K."/>
            <person name="Kolosova N."/>
            <person name="Cooper N."/>
            <person name="Cullis C."/>
            <person name="Jancsik S."/>
            <person name="Moore R."/>
            <person name="Mayo M."/>
            <person name="Wagner S."/>
            <person name="Holt R.A."/>
            <person name="Jones S.J.M."/>
            <person name="Marra M.A."/>
            <person name="Ritland C.E."/>
            <person name="Ritland K."/>
            <person name="Bohlmann J."/>
        </authorList>
    </citation>
    <scope>NUCLEOTIDE SEQUENCE</scope>
    <source>
        <tissue evidence="11">Green portion of the leader tissue</tissue>
    </source>
</reference>
<dbReference type="GO" id="GO:0016020">
    <property type="term" value="C:membrane"/>
    <property type="evidence" value="ECO:0007669"/>
    <property type="project" value="UniProtKB-SubCell"/>
</dbReference>
<protein>
    <recommendedName>
        <fullName evidence="12">Leucine-rich repeat-containing N-terminal plant-type domain-containing protein</fullName>
    </recommendedName>
</protein>
<keyword evidence="8" id="KW-0325">Glycoprotein</keyword>
<dbReference type="Gene3D" id="3.80.10.10">
    <property type="entry name" value="Ribonuclease Inhibitor"/>
    <property type="match status" value="1"/>
</dbReference>
<comment type="similarity">
    <text evidence="2">Belongs to the RLP family.</text>
</comment>
<evidence type="ECO:0000256" key="7">
    <source>
        <dbReference type="ARBA" id="ARBA00023136"/>
    </source>
</evidence>
<accession>B8LNU9</accession>
<feature type="region of interest" description="Disordered" evidence="9">
    <location>
        <begin position="569"/>
        <end position="599"/>
    </location>
</feature>
<dbReference type="InterPro" id="IPR003591">
    <property type="entry name" value="Leu-rich_rpt_typical-subtyp"/>
</dbReference>
<evidence type="ECO:0000256" key="10">
    <source>
        <dbReference type="SAM" id="Phobius"/>
    </source>
</evidence>
<dbReference type="EMBL" id="EF677508">
    <property type="protein sequence ID" value="ABR17329.1"/>
    <property type="molecule type" value="mRNA"/>
</dbReference>
<evidence type="ECO:0000256" key="4">
    <source>
        <dbReference type="ARBA" id="ARBA00022692"/>
    </source>
</evidence>
<keyword evidence="7 10" id="KW-0472">Membrane</keyword>
<dbReference type="InterPro" id="IPR032675">
    <property type="entry name" value="LRR_dom_sf"/>
</dbReference>
<feature type="transmembrane region" description="Helical" evidence="10">
    <location>
        <begin position="605"/>
        <end position="626"/>
    </location>
</feature>
<evidence type="ECO:0000256" key="6">
    <source>
        <dbReference type="ARBA" id="ARBA00022989"/>
    </source>
</evidence>
<dbReference type="SMART" id="SM00369">
    <property type="entry name" value="LRR_TYP"/>
    <property type="match status" value="2"/>
</dbReference>
<dbReference type="Pfam" id="PF13855">
    <property type="entry name" value="LRR_8"/>
    <property type="match status" value="1"/>
</dbReference>
<evidence type="ECO:0000256" key="3">
    <source>
        <dbReference type="ARBA" id="ARBA00022614"/>
    </source>
</evidence>
<dbReference type="OMA" id="LCYNHTL"/>
<dbReference type="InterPro" id="IPR025875">
    <property type="entry name" value="Leu-rich_rpt_4"/>
</dbReference>
<dbReference type="AlphaFoldDB" id="B8LNU9"/>
<dbReference type="PRINTS" id="PR00019">
    <property type="entry name" value="LEURICHRPT"/>
</dbReference>
<evidence type="ECO:0008006" key="12">
    <source>
        <dbReference type="Google" id="ProtNLM"/>
    </source>
</evidence>
<feature type="compositionally biased region" description="Pro residues" evidence="9">
    <location>
        <begin position="220"/>
        <end position="232"/>
    </location>
</feature>
<proteinExistence type="evidence at transcript level"/>
<dbReference type="InterPro" id="IPR001611">
    <property type="entry name" value="Leu-rich_rpt"/>
</dbReference>
<dbReference type="Pfam" id="PF12799">
    <property type="entry name" value="LRR_4"/>
    <property type="match status" value="1"/>
</dbReference>
<evidence type="ECO:0000256" key="5">
    <source>
        <dbReference type="ARBA" id="ARBA00022737"/>
    </source>
</evidence>